<evidence type="ECO:0000313" key="2">
    <source>
        <dbReference type="EMBL" id="PFH03923.1"/>
    </source>
</evidence>
<protein>
    <submittedName>
        <fullName evidence="2">Tetratricopeptide repeat protein</fullName>
    </submittedName>
</protein>
<dbReference type="AlphaFoldDB" id="A0AB36TJH7"/>
<dbReference type="Proteomes" id="UP000223596">
    <property type="component" value="Unassembled WGS sequence"/>
</dbReference>
<evidence type="ECO:0000256" key="1">
    <source>
        <dbReference type="PROSITE-ProRule" id="PRU00339"/>
    </source>
</evidence>
<dbReference type="PANTHER" id="PTHR12558:SF13">
    <property type="entry name" value="CELL DIVISION CYCLE PROTEIN 27 HOMOLOG"/>
    <property type="match status" value="1"/>
</dbReference>
<dbReference type="Pfam" id="PF14559">
    <property type="entry name" value="TPR_19"/>
    <property type="match status" value="1"/>
</dbReference>
<reference evidence="2 3" key="1">
    <citation type="submission" date="2017-09" db="EMBL/GenBank/DDBJ databases">
        <title>Evaluation of Pacific Biosciences Sequencing Technology to Finishing C. thermocellum Genome Sequences.</title>
        <authorList>
            <person name="Brown S."/>
        </authorList>
    </citation>
    <scope>NUCLEOTIDE SEQUENCE [LARGE SCALE GENOMIC DNA]</scope>
    <source>
        <strain evidence="2 3">AD2</strain>
    </source>
</reference>
<dbReference type="PROSITE" id="PS50293">
    <property type="entry name" value="TPR_REGION"/>
    <property type="match status" value="1"/>
</dbReference>
<dbReference type="PROSITE" id="PS50005">
    <property type="entry name" value="TPR"/>
    <property type="match status" value="1"/>
</dbReference>
<dbReference type="EMBL" id="PDBW01000001">
    <property type="protein sequence ID" value="PFH03923.1"/>
    <property type="molecule type" value="Genomic_DNA"/>
</dbReference>
<dbReference type="InterPro" id="IPR011990">
    <property type="entry name" value="TPR-like_helical_dom_sf"/>
</dbReference>
<dbReference type="Pfam" id="PF13181">
    <property type="entry name" value="TPR_8"/>
    <property type="match status" value="1"/>
</dbReference>
<organism evidence="2 3">
    <name type="scientific">Acetivibrio thermocellus AD2</name>
    <dbReference type="NCBI Taxonomy" id="1138384"/>
    <lineage>
        <taxon>Bacteria</taxon>
        <taxon>Bacillati</taxon>
        <taxon>Bacillota</taxon>
        <taxon>Clostridia</taxon>
        <taxon>Eubacteriales</taxon>
        <taxon>Oscillospiraceae</taxon>
        <taxon>Acetivibrio</taxon>
    </lineage>
</organism>
<dbReference type="GeneID" id="35803944"/>
<evidence type="ECO:0000313" key="3">
    <source>
        <dbReference type="Proteomes" id="UP000223596"/>
    </source>
</evidence>
<gene>
    <name evidence="2" type="ORF">M972_112742</name>
</gene>
<proteinExistence type="predicted"/>
<feature type="repeat" description="TPR" evidence="1">
    <location>
        <begin position="39"/>
        <end position="72"/>
    </location>
</feature>
<name>A0AB36TJH7_ACETH</name>
<sequence>MNINVKDIIADSHLAFLNQENETALRLARQAISLAPDNPDAYRCAGNACMSLDRYDEAIEYYRTAVKYDPDNGNRYYDLGFALASAERFSDALKNLAKAEELGCTPENLVQLYNLLGILCFDIGRYDDALVNLNKAEKLIGIDVDILKRKAVIYGIKNDIKNGLMTANQIKLVTPSEYTGYQIAFKLLVQAKRLDEAEKELERARKYASPTMDFYFDYMTLELEKYKTDNDKEHFKTALGMIEKALKTVKPTVKEVVESYINAAEIYLQLEDADRAIECLNAAQNPIWAYNNGFDVVVRNYEPVTLTEYDIEDMIEADRKKIEEQFGDYGFEEMVESIEPDEEGNRDYLTVIEDEVKSDAKEDSEVYKLDESEKVEYSSDNIDQINRLYVGAYTVKKDFEKVIEYSRKLQASENTYSVYLGKYTEANAMKELGLPDFAAKYEEIIKFFRNAMIKDPTDLTAVTFRVQCYIDIGQYDEAEQLCSLLTKEVRNSFMEKIKKAKSGGEQH</sequence>
<keyword evidence="1" id="KW-0802">TPR repeat</keyword>
<dbReference type="PANTHER" id="PTHR12558">
    <property type="entry name" value="CELL DIVISION CYCLE 16,23,27"/>
    <property type="match status" value="1"/>
</dbReference>
<dbReference type="Gene3D" id="1.25.40.10">
    <property type="entry name" value="Tetratricopeptide repeat domain"/>
    <property type="match status" value="3"/>
</dbReference>
<comment type="caution">
    <text evidence="2">The sequence shown here is derived from an EMBL/GenBank/DDBJ whole genome shotgun (WGS) entry which is preliminary data.</text>
</comment>
<dbReference type="SUPFAM" id="SSF48452">
    <property type="entry name" value="TPR-like"/>
    <property type="match status" value="2"/>
</dbReference>
<dbReference type="InterPro" id="IPR019734">
    <property type="entry name" value="TPR_rpt"/>
</dbReference>
<dbReference type="Pfam" id="PF13414">
    <property type="entry name" value="TPR_11"/>
    <property type="match status" value="1"/>
</dbReference>
<dbReference type="SMART" id="SM00028">
    <property type="entry name" value="TPR"/>
    <property type="match status" value="5"/>
</dbReference>
<dbReference type="RefSeq" id="WP_003513992.1">
    <property type="nucleotide sequence ID" value="NZ_CP013828.1"/>
</dbReference>
<accession>A0AB36TJH7</accession>